<dbReference type="InterPro" id="IPR051604">
    <property type="entry name" value="Ergot_Alk_Oxidoreductase"/>
</dbReference>
<dbReference type="Gene3D" id="3.40.50.720">
    <property type="entry name" value="NAD(P)-binding Rossmann-like Domain"/>
    <property type="match status" value="1"/>
</dbReference>
<reference evidence="2" key="1">
    <citation type="journal article" date="2019" name="Int. J. Syst. Evol. Microbiol.">
        <title>The Global Catalogue of Microorganisms (GCM) 10K type strain sequencing project: providing services to taxonomists for standard genome sequencing and annotation.</title>
        <authorList>
            <consortium name="The Broad Institute Genomics Platform"/>
            <consortium name="The Broad Institute Genome Sequencing Center for Infectious Disease"/>
            <person name="Wu L."/>
            <person name="Ma J."/>
        </authorList>
    </citation>
    <scope>NUCLEOTIDE SEQUENCE [LARGE SCALE GENOMIC DNA]</scope>
    <source>
        <strain evidence="2">KCTC 42087</strain>
    </source>
</reference>
<dbReference type="Proteomes" id="UP001596074">
    <property type="component" value="Unassembled WGS sequence"/>
</dbReference>
<dbReference type="RefSeq" id="WP_378281137.1">
    <property type="nucleotide sequence ID" value="NZ_JBHSON010000008.1"/>
</dbReference>
<dbReference type="PANTHER" id="PTHR43162">
    <property type="match status" value="1"/>
</dbReference>
<evidence type="ECO:0000313" key="2">
    <source>
        <dbReference type="Proteomes" id="UP001596074"/>
    </source>
</evidence>
<protein>
    <submittedName>
        <fullName evidence="1">NmrA family transcriptional regulator</fullName>
    </submittedName>
</protein>
<dbReference type="EMBL" id="JBHSON010000008">
    <property type="protein sequence ID" value="MFC5745514.1"/>
    <property type="molecule type" value="Genomic_DNA"/>
</dbReference>
<keyword evidence="2" id="KW-1185">Reference proteome</keyword>
<evidence type="ECO:0000313" key="1">
    <source>
        <dbReference type="EMBL" id="MFC5745514.1"/>
    </source>
</evidence>
<gene>
    <name evidence="1" type="ORF">ACFPZN_07845</name>
</gene>
<dbReference type="Gene3D" id="3.90.25.10">
    <property type="entry name" value="UDP-galactose 4-epimerase, domain 1"/>
    <property type="match status" value="1"/>
</dbReference>
<proteinExistence type="predicted"/>
<accession>A0ABW0ZUX1</accession>
<dbReference type="PANTHER" id="PTHR43162:SF1">
    <property type="entry name" value="PRESTALK A DIFFERENTIATION PROTEIN A"/>
    <property type="match status" value="1"/>
</dbReference>
<dbReference type="InterPro" id="IPR036291">
    <property type="entry name" value="NAD(P)-bd_dom_sf"/>
</dbReference>
<organism evidence="1 2">
    <name type="scientific">Actinomadura rugatobispora</name>
    <dbReference type="NCBI Taxonomy" id="1994"/>
    <lineage>
        <taxon>Bacteria</taxon>
        <taxon>Bacillati</taxon>
        <taxon>Actinomycetota</taxon>
        <taxon>Actinomycetes</taxon>
        <taxon>Streptosporangiales</taxon>
        <taxon>Thermomonosporaceae</taxon>
        <taxon>Actinomadura</taxon>
    </lineage>
</organism>
<comment type="caution">
    <text evidence="1">The sequence shown here is derived from an EMBL/GenBank/DDBJ whole genome shotgun (WGS) entry which is preliminary data.</text>
</comment>
<sequence length="280" mass="29433">MAENTRNANGTTLVLGGRGKTGRRVVERLEALGLPVRVGSRAGTPPFEWKDRSTWGPVLEGVGAVYLAYYPDLTVPGAVEDVGALSAAALEAGAGRIVLLSGRGEEEAAVAERALIESGAEWTVLRASWFAQNFSEDYLLDAVREGVIAVPAGDVPEPFADADDIADVAVAALTGDGHAGRIYEITGRRALTFAEAAAEIGTAAGREVAFVPVPVDRYAAELKEHGVPDEVADLLTYLFGTVLDGRNSLPADGVRQALGREPRDFADFARDTAATGVWDA</sequence>
<dbReference type="SUPFAM" id="SSF51735">
    <property type="entry name" value="NAD(P)-binding Rossmann-fold domains"/>
    <property type="match status" value="1"/>
</dbReference>
<name>A0ABW0ZUX1_9ACTN</name>